<dbReference type="RefSeq" id="WP_404549296.1">
    <property type="nucleotide sequence ID" value="NZ_JADIKJ010000028.1"/>
</dbReference>
<dbReference type="Proteomes" id="UP001620461">
    <property type="component" value="Unassembled WGS sequence"/>
</dbReference>
<evidence type="ECO:0000313" key="1">
    <source>
        <dbReference type="EMBL" id="MFK2902192.1"/>
    </source>
</evidence>
<dbReference type="EMBL" id="JADIKJ010000028">
    <property type="protein sequence ID" value="MFK2902192.1"/>
    <property type="molecule type" value="Genomic_DNA"/>
</dbReference>
<proteinExistence type="predicted"/>
<keyword evidence="2" id="KW-1185">Reference proteome</keyword>
<comment type="caution">
    <text evidence="1">The sequence shown here is derived from an EMBL/GenBank/DDBJ whole genome shotgun (WGS) entry which is preliminary data.</text>
</comment>
<accession>A0ABW8JM44</accession>
<gene>
    <name evidence="1" type="ORF">ISP15_17805</name>
</gene>
<sequence length="152" mass="16914">MIAIQDFERIRADGKIIDESMTAADMFALGSPEKVIEIKWRSHDGIVSLHFPHGVLATVVAGRNFVAINESDAQGRRSLWVLNSDGKKRLQVSDIQEIGAQAEVGSYRWFEGARKNAPNVFGVVFERVSDKSVFQLDIDAEHGNALAIYPMR</sequence>
<reference evidence="1 2" key="1">
    <citation type="submission" date="2020-10" db="EMBL/GenBank/DDBJ databases">
        <title>Phylogeny of dyella-like bacteria.</title>
        <authorList>
            <person name="Fu J."/>
        </authorList>
    </citation>
    <scope>NUCLEOTIDE SEQUENCE [LARGE SCALE GENOMIC DNA]</scope>
    <source>
        <strain evidence="1 2">JP1</strain>
    </source>
</reference>
<protein>
    <submittedName>
        <fullName evidence="1">Uncharacterized protein</fullName>
    </submittedName>
</protein>
<evidence type="ECO:0000313" key="2">
    <source>
        <dbReference type="Proteomes" id="UP001620461"/>
    </source>
</evidence>
<name>A0ABW8JM44_9GAMM</name>
<organism evidence="1 2">
    <name type="scientific">Dyella jejuensis</name>
    <dbReference type="NCBI Taxonomy" id="1432009"/>
    <lineage>
        <taxon>Bacteria</taxon>
        <taxon>Pseudomonadati</taxon>
        <taxon>Pseudomonadota</taxon>
        <taxon>Gammaproteobacteria</taxon>
        <taxon>Lysobacterales</taxon>
        <taxon>Rhodanobacteraceae</taxon>
        <taxon>Dyella</taxon>
    </lineage>
</organism>